<proteinExistence type="predicted"/>
<dbReference type="InterPro" id="IPR023393">
    <property type="entry name" value="START-like_dom_sf"/>
</dbReference>
<dbReference type="Pfam" id="PF10604">
    <property type="entry name" value="Polyketide_cyc2"/>
    <property type="match status" value="1"/>
</dbReference>
<evidence type="ECO:0000313" key="2">
    <source>
        <dbReference type="Proteomes" id="UP001268819"/>
    </source>
</evidence>
<gene>
    <name evidence="1" type="ORF">J2S66_002814</name>
</gene>
<dbReference type="Gene3D" id="3.30.530.20">
    <property type="match status" value="1"/>
</dbReference>
<dbReference type="Proteomes" id="UP001268819">
    <property type="component" value="Unassembled WGS sequence"/>
</dbReference>
<dbReference type="CDD" id="cd07812">
    <property type="entry name" value="SRPBCC"/>
    <property type="match status" value="1"/>
</dbReference>
<evidence type="ECO:0008006" key="3">
    <source>
        <dbReference type="Google" id="ProtNLM"/>
    </source>
</evidence>
<evidence type="ECO:0000313" key="1">
    <source>
        <dbReference type="EMBL" id="MDR6594430.1"/>
    </source>
</evidence>
<dbReference type="EMBL" id="JAVDSG010000001">
    <property type="protein sequence ID" value="MDR6594430.1"/>
    <property type="molecule type" value="Genomic_DNA"/>
</dbReference>
<keyword evidence="2" id="KW-1185">Reference proteome</keyword>
<protein>
    <recommendedName>
        <fullName evidence="3">Polyketide cyclase/dehydrase/lipid transport protein</fullName>
    </recommendedName>
</protein>
<accession>A0ABU1PUV9</accession>
<comment type="caution">
    <text evidence="1">The sequence shown here is derived from an EMBL/GenBank/DDBJ whole genome shotgun (WGS) entry which is preliminary data.</text>
</comment>
<name>A0ABU1PUV9_9PSEU</name>
<dbReference type="InterPro" id="IPR019587">
    <property type="entry name" value="Polyketide_cyclase/dehydratase"/>
</dbReference>
<dbReference type="RefSeq" id="WP_310307434.1">
    <property type="nucleotide sequence ID" value="NZ_BAAAXB010000001.1"/>
</dbReference>
<dbReference type="SUPFAM" id="SSF55961">
    <property type="entry name" value="Bet v1-like"/>
    <property type="match status" value="1"/>
</dbReference>
<organism evidence="1 2">
    <name type="scientific">Saccharothrix longispora</name>
    <dbReference type="NCBI Taxonomy" id="33920"/>
    <lineage>
        <taxon>Bacteria</taxon>
        <taxon>Bacillati</taxon>
        <taxon>Actinomycetota</taxon>
        <taxon>Actinomycetes</taxon>
        <taxon>Pseudonocardiales</taxon>
        <taxon>Pseudonocardiaceae</taxon>
        <taxon>Saccharothrix</taxon>
    </lineage>
</organism>
<sequence>MEPTISHSIDVAAAPGVVWALVSDLPRMGRFSPENLGGRWLHGATGPAVGVKLRGFNHNGAKRWSTTARIVACEPERLLTFDVRSPLLVRVSRWSYVITPTRHGCVLTENWYRVGNRFVRRFLGPRVTGRQDRPGYNVESIKHTLAAVKAHAESVGDVGPERRASTTNAP</sequence>
<reference evidence="1 2" key="1">
    <citation type="submission" date="2023-07" db="EMBL/GenBank/DDBJ databases">
        <title>Sequencing the genomes of 1000 actinobacteria strains.</title>
        <authorList>
            <person name="Klenk H.-P."/>
        </authorList>
    </citation>
    <scope>NUCLEOTIDE SEQUENCE [LARGE SCALE GENOMIC DNA]</scope>
    <source>
        <strain evidence="1 2">DSM 43749</strain>
    </source>
</reference>